<evidence type="ECO:0000313" key="3">
    <source>
        <dbReference type="RefSeq" id="XP_019056092.1"/>
    </source>
</evidence>
<gene>
    <name evidence="3" type="primary">LOC104586959</name>
</gene>
<dbReference type="AlphaFoldDB" id="A0A1U8QBX2"/>
<dbReference type="InterPro" id="IPR006849">
    <property type="entry name" value="Elp1"/>
</dbReference>
<evidence type="ECO:0000259" key="1">
    <source>
        <dbReference type="Pfam" id="PF04762"/>
    </source>
</evidence>
<accession>A0A1U8QBX2</accession>
<reference evidence="3" key="1">
    <citation type="submission" date="2025-08" db="UniProtKB">
        <authorList>
            <consortium name="RefSeq"/>
        </authorList>
    </citation>
    <scope>IDENTIFICATION</scope>
</reference>
<dbReference type="GO" id="GO:0002098">
    <property type="term" value="P:tRNA wobble uridine modification"/>
    <property type="evidence" value="ECO:0007669"/>
    <property type="project" value="InterPro"/>
</dbReference>
<dbReference type="GO" id="GO:0033588">
    <property type="term" value="C:elongator holoenzyme complex"/>
    <property type="evidence" value="ECO:0007669"/>
    <property type="project" value="InterPro"/>
</dbReference>
<dbReference type="PANTHER" id="PTHR12747:SF0">
    <property type="entry name" value="ELONGATOR COMPLEX PROTEIN 1"/>
    <property type="match status" value="1"/>
</dbReference>
<sequence>MGNILLLQVKSTTLPCKEKIWERDSGSLHAASELKPFMGVALDWMPSGAKIAAAYDRKAENKCPLVVFFERNGLERSSFSIGEPIDTTIEVLKWNCTSDLLAAIARCERHGSVKIWSFSNNHWYLKHEIRYLKKDGVKFMWDPTKALRLICLTLGGKITAYNFVWVTAVMENSTDLVIENFNILISPLALSFNATSLVFIQPEILCCCSRYGLFPPKHLAMCLSSGSLCIVEIPATETWEELEGKEFNIVHSCSEVEFGSLIQRSGCIIGCCHKSSMSELDV</sequence>
<dbReference type="SUPFAM" id="SSF50978">
    <property type="entry name" value="WD40 repeat-like"/>
    <property type="match status" value="1"/>
</dbReference>
<dbReference type="InterPro" id="IPR056164">
    <property type="entry name" value="Beta-prop_ELP1_1st"/>
</dbReference>
<dbReference type="Proteomes" id="UP000189703">
    <property type="component" value="Unplaced"/>
</dbReference>
<dbReference type="GeneID" id="104586959"/>
<dbReference type="OrthoDB" id="40048at2759"/>
<dbReference type="Pfam" id="PF04762">
    <property type="entry name" value="Beta-prop_ELP1_1st"/>
    <property type="match status" value="1"/>
</dbReference>
<dbReference type="RefSeq" id="XP_019056092.1">
    <property type="nucleotide sequence ID" value="XM_019200547.1"/>
</dbReference>
<feature type="domain" description="ELP1 first N-terminal beta-propeller" evidence="1">
    <location>
        <begin position="19"/>
        <end position="144"/>
    </location>
</feature>
<protein>
    <submittedName>
        <fullName evidence="3">Elongator complex protein 1-like</fullName>
    </submittedName>
</protein>
<dbReference type="eggNOG" id="KOG1920">
    <property type="taxonomic scope" value="Eukaryota"/>
</dbReference>
<organism evidence="2 3">
    <name type="scientific">Nelumbo nucifera</name>
    <name type="common">Sacred lotus</name>
    <dbReference type="NCBI Taxonomy" id="4432"/>
    <lineage>
        <taxon>Eukaryota</taxon>
        <taxon>Viridiplantae</taxon>
        <taxon>Streptophyta</taxon>
        <taxon>Embryophyta</taxon>
        <taxon>Tracheophyta</taxon>
        <taxon>Spermatophyta</taxon>
        <taxon>Magnoliopsida</taxon>
        <taxon>Proteales</taxon>
        <taxon>Nelumbonaceae</taxon>
        <taxon>Nelumbo</taxon>
    </lineage>
</organism>
<dbReference type="InterPro" id="IPR036322">
    <property type="entry name" value="WD40_repeat_dom_sf"/>
</dbReference>
<dbReference type="KEGG" id="nnu:104586959"/>
<evidence type="ECO:0000313" key="2">
    <source>
        <dbReference type="Proteomes" id="UP000189703"/>
    </source>
</evidence>
<proteinExistence type="predicted"/>
<dbReference type="PANTHER" id="PTHR12747">
    <property type="entry name" value="ELONGATOR COMPLEX PROTEIN 1"/>
    <property type="match status" value="1"/>
</dbReference>
<dbReference type="eggNOG" id="KOG1579">
    <property type="taxonomic scope" value="Eukaryota"/>
</dbReference>
<dbReference type="STRING" id="4432.A0A1U8QBX2"/>
<name>A0A1U8QBX2_NELNU</name>
<keyword evidence="2" id="KW-1185">Reference proteome</keyword>
<dbReference type="UniPathway" id="UPA00988"/>